<dbReference type="EC" id="1.3.1.-" evidence="9"/>
<dbReference type="OMA" id="NNMIGAC"/>
<name>A0A0G4IZM8_PLABS</name>
<evidence type="ECO:0000256" key="5">
    <source>
        <dbReference type="ARBA" id="ARBA00022694"/>
    </source>
</evidence>
<keyword evidence="8 9" id="KW-0560">Oxidoreductase</keyword>
<keyword evidence="2" id="KW-0820">tRNA-binding</keyword>
<dbReference type="InterPro" id="IPR001269">
    <property type="entry name" value="DUS_fam"/>
</dbReference>
<dbReference type="GO" id="GO:0017150">
    <property type="term" value="F:tRNA dihydrouridine synthase activity"/>
    <property type="evidence" value="ECO:0007669"/>
    <property type="project" value="InterPro"/>
</dbReference>
<dbReference type="Proteomes" id="UP000290189">
    <property type="component" value="Unassembled WGS sequence"/>
</dbReference>
<dbReference type="STRING" id="37360.A0A0G4IZM8"/>
<evidence type="ECO:0000313" key="15">
    <source>
        <dbReference type="Proteomes" id="UP000039324"/>
    </source>
</evidence>
<comment type="similarity">
    <text evidence="9">Belongs to the dus family.</text>
</comment>
<accession>A0A0G4IZM8</accession>
<keyword evidence="7" id="KW-0694">RNA-binding</keyword>
<evidence type="ECO:0000313" key="13">
    <source>
        <dbReference type="EMBL" id="CEP00755.1"/>
    </source>
</evidence>
<comment type="function">
    <text evidence="9">Catalyzes the synthesis of dihydrouridine, a modified base found in the D-loop of most tRNAs.</text>
</comment>
<evidence type="ECO:0000256" key="3">
    <source>
        <dbReference type="ARBA" id="ARBA00022630"/>
    </source>
</evidence>
<dbReference type="GO" id="GO:0000049">
    <property type="term" value="F:tRNA binding"/>
    <property type="evidence" value="ECO:0007669"/>
    <property type="project" value="UniProtKB-KW"/>
</dbReference>
<dbReference type="Pfam" id="PF01207">
    <property type="entry name" value="Dus"/>
    <property type="match status" value="1"/>
</dbReference>
<dbReference type="Proteomes" id="UP000039324">
    <property type="component" value="Unassembled WGS sequence"/>
</dbReference>
<feature type="binding site" evidence="11">
    <location>
        <position position="65"/>
    </location>
    <ligand>
        <name>FMN</name>
        <dbReference type="ChEBI" id="CHEBI:58210"/>
    </ligand>
</feature>
<proteinExistence type="inferred from homology"/>
<evidence type="ECO:0000313" key="14">
    <source>
        <dbReference type="EMBL" id="SPQ93763.1"/>
    </source>
</evidence>
<feature type="active site" description="Proton donor" evidence="10">
    <location>
        <position position="96"/>
    </location>
</feature>
<evidence type="ECO:0000313" key="16">
    <source>
        <dbReference type="Proteomes" id="UP000290189"/>
    </source>
</evidence>
<dbReference type="InterPro" id="IPR018517">
    <property type="entry name" value="tRNA_hU_synthase_CS"/>
</dbReference>
<evidence type="ECO:0000256" key="6">
    <source>
        <dbReference type="ARBA" id="ARBA00022857"/>
    </source>
</evidence>
<feature type="domain" description="DUS-like FMN-binding" evidence="12">
    <location>
        <begin position="7"/>
        <end position="312"/>
    </location>
</feature>
<dbReference type="PROSITE" id="PS01136">
    <property type="entry name" value="UPF0034"/>
    <property type="match status" value="1"/>
</dbReference>
<dbReference type="GO" id="GO:0050660">
    <property type="term" value="F:flavin adenine dinucleotide binding"/>
    <property type="evidence" value="ECO:0007669"/>
    <property type="project" value="InterPro"/>
</dbReference>
<evidence type="ECO:0000256" key="7">
    <source>
        <dbReference type="ARBA" id="ARBA00022884"/>
    </source>
</evidence>
<reference evidence="13 15" key="1">
    <citation type="submission" date="2015-02" db="EMBL/GenBank/DDBJ databases">
        <authorList>
            <person name="Chooi Y.-H."/>
        </authorList>
    </citation>
    <scope>NUCLEOTIDE SEQUENCE [LARGE SCALE GENOMIC DNA]</scope>
    <source>
        <strain evidence="13">E3</strain>
    </source>
</reference>
<keyword evidence="15" id="KW-1185">Reference proteome</keyword>
<feature type="binding site" evidence="11">
    <location>
        <position position="134"/>
    </location>
    <ligand>
        <name>FMN</name>
        <dbReference type="ChEBI" id="CHEBI:58210"/>
    </ligand>
</feature>
<evidence type="ECO:0000256" key="1">
    <source>
        <dbReference type="ARBA" id="ARBA00001917"/>
    </source>
</evidence>
<gene>
    <name evidence="13" type="ORF">PBRA_001809</name>
    <name evidence="14" type="ORF">PLBR_LOCUS978</name>
</gene>
<dbReference type="InterPro" id="IPR035587">
    <property type="entry name" value="DUS-like_FMN-bd"/>
</dbReference>
<feature type="binding site" evidence="11">
    <location>
        <position position="167"/>
    </location>
    <ligand>
        <name>FMN</name>
        <dbReference type="ChEBI" id="CHEBI:58210"/>
    </ligand>
</feature>
<geneLocation type="mitochondrion" evidence="14"/>
<dbReference type="PIRSF" id="PIRSF006621">
    <property type="entry name" value="Dus"/>
    <property type="match status" value="1"/>
</dbReference>
<organism evidence="13 15">
    <name type="scientific">Plasmodiophora brassicae</name>
    <name type="common">Clubroot disease agent</name>
    <dbReference type="NCBI Taxonomy" id="37360"/>
    <lineage>
        <taxon>Eukaryota</taxon>
        <taxon>Sar</taxon>
        <taxon>Rhizaria</taxon>
        <taxon>Endomyxa</taxon>
        <taxon>Phytomyxea</taxon>
        <taxon>Plasmodiophorida</taxon>
        <taxon>Plasmodiophoridae</taxon>
        <taxon>Plasmodiophora</taxon>
    </lineage>
</organism>
<reference evidence="14 16" key="2">
    <citation type="submission" date="2018-03" db="EMBL/GenBank/DDBJ databases">
        <authorList>
            <person name="Fogelqvist J."/>
        </authorList>
    </citation>
    <scope>NUCLEOTIDE SEQUENCE [LARGE SCALE GENOMIC DNA]</scope>
</reference>
<dbReference type="SUPFAM" id="SSF51395">
    <property type="entry name" value="FMN-linked oxidoreductases"/>
    <property type="match status" value="1"/>
</dbReference>
<keyword evidence="5 9" id="KW-0819">tRNA processing</keyword>
<feature type="binding site" evidence="11">
    <location>
        <begin position="9"/>
        <end position="11"/>
    </location>
    <ligand>
        <name>FMN</name>
        <dbReference type="ChEBI" id="CHEBI:58210"/>
    </ligand>
</feature>
<keyword evidence="6" id="KW-0521">NADP</keyword>
<keyword evidence="3 9" id="KW-0285">Flavoprotein</keyword>
<protein>
    <recommendedName>
        <fullName evidence="9">tRNA-dihydrouridine synthase</fullName>
        <ecNumber evidence="9">1.3.1.-</ecNumber>
    </recommendedName>
</protein>
<keyword evidence="11" id="KW-0547">Nucleotide-binding</keyword>
<evidence type="ECO:0000256" key="2">
    <source>
        <dbReference type="ARBA" id="ARBA00022555"/>
    </source>
</evidence>
<dbReference type="EMBL" id="OVEO01000002">
    <property type="protein sequence ID" value="SPQ93763.1"/>
    <property type="molecule type" value="Genomic_DNA"/>
</dbReference>
<evidence type="ECO:0000256" key="4">
    <source>
        <dbReference type="ARBA" id="ARBA00022643"/>
    </source>
</evidence>
<dbReference type="OrthoDB" id="45486at2759"/>
<dbReference type="PANTHER" id="PTHR42907:SF1">
    <property type="entry name" value="FMN-LINKED OXIDOREDUCTASES SUPERFAMILY PROTEIN"/>
    <property type="match status" value="1"/>
</dbReference>
<comment type="cofactor">
    <cofactor evidence="1 9 11">
        <name>FMN</name>
        <dbReference type="ChEBI" id="CHEBI:58210"/>
    </cofactor>
</comment>
<evidence type="ECO:0000256" key="8">
    <source>
        <dbReference type="ARBA" id="ARBA00023002"/>
    </source>
</evidence>
<evidence type="ECO:0000259" key="12">
    <source>
        <dbReference type="Pfam" id="PF01207"/>
    </source>
</evidence>
<dbReference type="InterPro" id="IPR013785">
    <property type="entry name" value="Aldolase_TIM"/>
</dbReference>
<evidence type="ECO:0000256" key="9">
    <source>
        <dbReference type="PIRNR" id="PIRNR006621"/>
    </source>
</evidence>
<dbReference type="Gene3D" id="3.20.20.70">
    <property type="entry name" value="Aldolase class I"/>
    <property type="match status" value="1"/>
</dbReference>
<dbReference type="EMBL" id="CDSF01000101">
    <property type="protein sequence ID" value="CEP00755.1"/>
    <property type="molecule type" value="Genomic_DNA"/>
</dbReference>
<dbReference type="NCBIfam" id="NF008774">
    <property type="entry name" value="PRK11815.1"/>
    <property type="match status" value="1"/>
</dbReference>
<dbReference type="CDD" id="cd02801">
    <property type="entry name" value="DUS_like_FMN"/>
    <property type="match status" value="1"/>
</dbReference>
<sequence>MTLPVHVAPMMKVTTAPFRHLCRLLNPDAVLYTEMIGARALVEADSAGRARLLRRTPDDDPVVVQLGGSDPDLLCRAAQHCQETGRFPEINLNLGCPSVAVQSGRFGAAMMLDDNVADTVKTVASCVDVPISIKCRIGVDQFDSYDFIHSFVDRVHSRARVQRFVVHARTALLNRTPKDNRSIPPLRYDVVHRLKRDFPDLQIVINGGLHLTDDHVIAHANANMDGVMIGRSVRDDPYQLRRWRRTSNQHASDDVEGRVRVVLDYVEFVDMELKSSATRRGGIVPLIMPLLNLFSGTVGSGTWKRALSATRSAVPVPDRIRRALDELERARQGHRERERSMAFLEQ</sequence>
<keyword evidence="4 9" id="KW-0288">FMN</keyword>
<dbReference type="InterPro" id="IPR004653">
    <property type="entry name" value="DusA"/>
</dbReference>
<feature type="binding site" evidence="11">
    <location>
        <begin position="206"/>
        <end position="208"/>
    </location>
    <ligand>
        <name>FMN</name>
        <dbReference type="ChEBI" id="CHEBI:58210"/>
    </ligand>
</feature>
<dbReference type="AlphaFoldDB" id="A0A0G4IZM8"/>
<feature type="binding site" evidence="11">
    <location>
        <begin position="230"/>
        <end position="231"/>
    </location>
    <ligand>
        <name>FMN</name>
        <dbReference type="ChEBI" id="CHEBI:58210"/>
    </ligand>
</feature>
<keyword evidence="14" id="KW-0496">Mitochondrion</keyword>
<evidence type="ECO:0000256" key="10">
    <source>
        <dbReference type="PIRSR" id="PIRSR006621-1"/>
    </source>
</evidence>
<dbReference type="PANTHER" id="PTHR42907">
    <property type="entry name" value="FMN-LINKED OXIDOREDUCTASES SUPERFAMILY PROTEIN"/>
    <property type="match status" value="1"/>
</dbReference>
<evidence type="ECO:0000256" key="11">
    <source>
        <dbReference type="PIRSR" id="PIRSR006621-2"/>
    </source>
</evidence>